<evidence type="ECO:0000313" key="1">
    <source>
        <dbReference type="EMBL" id="ABF42459.1"/>
    </source>
</evidence>
<gene>
    <name evidence="1" type="ordered locus">Acid345_3458</name>
</gene>
<accession>Q1IKZ1</accession>
<protein>
    <submittedName>
        <fullName evidence="1">Uncharacterized protein</fullName>
    </submittedName>
</protein>
<dbReference type="KEGG" id="aba:Acid345_3458"/>
<dbReference type="Proteomes" id="UP000002432">
    <property type="component" value="Chromosome"/>
</dbReference>
<dbReference type="EMBL" id="CP000360">
    <property type="protein sequence ID" value="ABF42459.1"/>
    <property type="molecule type" value="Genomic_DNA"/>
</dbReference>
<name>Q1IKZ1_KORVE</name>
<dbReference type="AlphaFoldDB" id="Q1IKZ1"/>
<reference evidence="1 2" key="1">
    <citation type="journal article" date="2009" name="Appl. Environ. Microbiol.">
        <title>Three genomes from the phylum Acidobacteria provide insight into the lifestyles of these microorganisms in soils.</title>
        <authorList>
            <person name="Ward N.L."/>
            <person name="Challacombe J.F."/>
            <person name="Janssen P.H."/>
            <person name="Henrissat B."/>
            <person name="Coutinho P.M."/>
            <person name="Wu M."/>
            <person name="Xie G."/>
            <person name="Haft D.H."/>
            <person name="Sait M."/>
            <person name="Badger J."/>
            <person name="Barabote R.D."/>
            <person name="Bradley B."/>
            <person name="Brettin T.S."/>
            <person name="Brinkac L.M."/>
            <person name="Bruce D."/>
            <person name="Creasy T."/>
            <person name="Daugherty S.C."/>
            <person name="Davidsen T.M."/>
            <person name="DeBoy R.T."/>
            <person name="Detter J.C."/>
            <person name="Dodson R.J."/>
            <person name="Durkin A.S."/>
            <person name="Ganapathy A."/>
            <person name="Gwinn-Giglio M."/>
            <person name="Han C.S."/>
            <person name="Khouri H."/>
            <person name="Kiss H."/>
            <person name="Kothari S.P."/>
            <person name="Madupu R."/>
            <person name="Nelson K.E."/>
            <person name="Nelson W.C."/>
            <person name="Paulsen I."/>
            <person name="Penn K."/>
            <person name="Ren Q."/>
            <person name="Rosovitz M.J."/>
            <person name="Selengut J.D."/>
            <person name="Shrivastava S."/>
            <person name="Sullivan S.A."/>
            <person name="Tapia R."/>
            <person name="Thompson L.S."/>
            <person name="Watkins K.L."/>
            <person name="Yang Q."/>
            <person name="Yu C."/>
            <person name="Zafar N."/>
            <person name="Zhou L."/>
            <person name="Kuske C.R."/>
        </authorList>
    </citation>
    <scope>NUCLEOTIDE SEQUENCE [LARGE SCALE GENOMIC DNA]</scope>
    <source>
        <strain evidence="1 2">Ellin345</strain>
    </source>
</reference>
<evidence type="ECO:0000313" key="2">
    <source>
        <dbReference type="Proteomes" id="UP000002432"/>
    </source>
</evidence>
<dbReference type="HOGENOM" id="CLU_1376575_0_0_0"/>
<organism evidence="1 2">
    <name type="scientific">Koribacter versatilis (strain Ellin345)</name>
    <dbReference type="NCBI Taxonomy" id="204669"/>
    <lineage>
        <taxon>Bacteria</taxon>
        <taxon>Pseudomonadati</taxon>
        <taxon>Acidobacteriota</taxon>
        <taxon>Terriglobia</taxon>
        <taxon>Terriglobales</taxon>
        <taxon>Candidatus Korobacteraceae</taxon>
        <taxon>Candidatus Korobacter</taxon>
    </lineage>
</organism>
<proteinExistence type="predicted"/>
<dbReference type="EnsemblBacteria" id="ABF42459">
    <property type="protein sequence ID" value="ABF42459"/>
    <property type="gene ID" value="Acid345_3458"/>
</dbReference>
<keyword evidence="2" id="KW-1185">Reference proteome</keyword>
<sequence>MSTTLLTLSTMRDTNICSRSFIIETMFKRLFFGKPRRRTTGVSLFLLQRRLDRFTDAQLDRAMQKAWKKEYDPKEFFSVAIPHEHGAIIHAFGAEISIRHFDYAADWKRLGEGKLPFWAEHEGFTVIEYLCPQGEPDDLRRLQMYRGLSMLTAELATEDTAAFFFPLEQVLLPNSEDVAKAFHARGPLDPFDLESLAV</sequence>